<dbReference type="InterPro" id="IPR003593">
    <property type="entry name" value="AAA+_ATPase"/>
</dbReference>
<evidence type="ECO:0000313" key="5">
    <source>
        <dbReference type="EMBL" id="QDV22986.1"/>
    </source>
</evidence>
<dbReference type="InterPro" id="IPR007831">
    <property type="entry name" value="T2SS_GspE_N"/>
</dbReference>
<dbReference type="FunFam" id="3.40.50.300:FF:000398">
    <property type="entry name" value="Type IV pilus assembly ATPase PilB"/>
    <property type="match status" value="1"/>
</dbReference>
<dbReference type="EMBL" id="CP036298">
    <property type="protein sequence ID" value="QDV22986.1"/>
    <property type="molecule type" value="Genomic_DNA"/>
</dbReference>
<dbReference type="PANTHER" id="PTHR30258:SF2">
    <property type="entry name" value="COMG OPERON PROTEIN 1"/>
    <property type="match status" value="1"/>
</dbReference>
<name>A0A518G309_9BACT</name>
<dbReference type="PROSITE" id="PS00662">
    <property type="entry name" value="T2SP_E"/>
    <property type="match status" value="1"/>
</dbReference>
<dbReference type="InterPro" id="IPR037257">
    <property type="entry name" value="T2SS_E_N_sf"/>
</dbReference>
<comment type="similarity">
    <text evidence="1">Belongs to the GSP E family.</text>
</comment>
<protein>
    <submittedName>
        <fullName evidence="5">Type II secretion system protein E</fullName>
    </submittedName>
</protein>
<feature type="domain" description="Bacterial type II secretion system protein E" evidence="4">
    <location>
        <begin position="383"/>
        <end position="397"/>
    </location>
</feature>
<keyword evidence="2" id="KW-0547">Nucleotide-binding</keyword>
<evidence type="ECO:0000256" key="1">
    <source>
        <dbReference type="ARBA" id="ARBA00006611"/>
    </source>
</evidence>
<dbReference type="SUPFAM" id="SSF160246">
    <property type="entry name" value="EspE N-terminal domain-like"/>
    <property type="match status" value="1"/>
</dbReference>
<evidence type="ECO:0000313" key="6">
    <source>
        <dbReference type="Proteomes" id="UP000318017"/>
    </source>
</evidence>
<dbReference type="Gene3D" id="3.30.450.90">
    <property type="match status" value="1"/>
</dbReference>
<accession>A0A518G309</accession>
<dbReference type="InterPro" id="IPR001482">
    <property type="entry name" value="T2SS/T4SS_dom"/>
</dbReference>
<evidence type="ECO:0000259" key="4">
    <source>
        <dbReference type="PROSITE" id="PS00662"/>
    </source>
</evidence>
<evidence type="ECO:0000256" key="3">
    <source>
        <dbReference type="ARBA" id="ARBA00022840"/>
    </source>
</evidence>
<reference evidence="5 6" key="1">
    <citation type="submission" date="2019-02" db="EMBL/GenBank/DDBJ databases">
        <title>Deep-cultivation of Planctomycetes and their phenomic and genomic characterization uncovers novel biology.</title>
        <authorList>
            <person name="Wiegand S."/>
            <person name="Jogler M."/>
            <person name="Boedeker C."/>
            <person name="Pinto D."/>
            <person name="Vollmers J."/>
            <person name="Rivas-Marin E."/>
            <person name="Kohn T."/>
            <person name="Peeters S.H."/>
            <person name="Heuer A."/>
            <person name="Rast P."/>
            <person name="Oberbeckmann S."/>
            <person name="Bunk B."/>
            <person name="Jeske O."/>
            <person name="Meyerdierks A."/>
            <person name="Storesund J.E."/>
            <person name="Kallscheuer N."/>
            <person name="Luecker S."/>
            <person name="Lage O.M."/>
            <person name="Pohl T."/>
            <person name="Merkel B.J."/>
            <person name="Hornburger P."/>
            <person name="Mueller R.-W."/>
            <person name="Bruemmer F."/>
            <person name="Labrenz M."/>
            <person name="Spormann A.M."/>
            <person name="Op den Camp H."/>
            <person name="Overmann J."/>
            <person name="Amann R."/>
            <person name="Jetten M.S.M."/>
            <person name="Mascher T."/>
            <person name="Medema M.H."/>
            <person name="Devos D.P."/>
            <person name="Kaster A.-K."/>
            <person name="Ovreas L."/>
            <person name="Rohde M."/>
            <person name="Galperin M.Y."/>
            <person name="Jogler C."/>
        </authorList>
    </citation>
    <scope>NUCLEOTIDE SEQUENCE [LARGE SCALE GENOMIC DNA]</scope>
    <source>
        <strain evidence="5 6">Q31a</strain>
    </source>
</reference>
<dbReference type="Pfam" id="PF00437">
    <property type="entry name" value="T2SSE"/>
    <property type="match status" value="1"/>
</dbReference>
<dbReference type="Gene3D" id="3.40.50.300">
    <property type="entry name" value="P-loop containing nucleotide triphosphate hydrolases"/>
    <property type="match status" value="1"/>
</dbReference>
<dbReference type="SMART" id="SM00382">
    <property type="entry name" value="AAA"/>
    <property type="match status" value="1"/>
</dbReference>
<dbReference type="InterPro" id="IPR027417">
    <property type="entry name" value="P-loop_NTPase"/>
</dbReference>
<proteinExistence type="inferred from homology"/>
<gene>
    <name evidence="5" type="primary">xpsE_2</name>
    <name evidence="5" type="ORF">Q31a_12790</name>
</gene>
<dbReference type="FunFam" id="3.30.450.90:FF:000001">
    <property type="entry name" value="Type II secretion system ATPase GspE"/>
    <property type="match status" value="1"/>
</dbReference>
<dbReference type="Pfam" id="PF05157">
    <property type="entry name" value="MshEN"/>
    <property type="match status" value="1"/>
</dbReference>
<dbReference type="GO" id="GO:0005886">
    <property type="term" value="C:plasma membrane"/>
    <property type="evidence" value="ECO:0007669"/>
    <property type="project" value="TreeGrafter"/>
</dbReference>
<dbReference type="PANTHER" id="PTHR30258">
    <property type="entry name" value="TYPE II SECRETION SYSTEM PROTEIN GSPE-RELATED"/>
    <property type="match status" value="1"/>
</dbReference>
<dbReference type="Gene3D" id="3.30.300.160">
    <property type="entry name" value="Type II secretion system, protein E, N-terminal domain"/>
    <property type="match status" value="1"/>
</dbReference>
<dbReference type="AlphaFoldDB" id="A0A518G309"/>
<keyword evidence="6" id="KW-1185">Reference proteome</keyword>
<dbReference type="CDD" id="cd01129">
    <property type="entry name" value="PulE-GspE-like"/>
    <property type="match status" value="1"/>
</dbReference>
<dbReference type="GO" id="GO:0016887">
    <property type="term" value="F:ATP hydrolysis activity"/>
    <property type="evidence" value="ECO:0007669"/>
    <property type="project" value="TreeGrafter"/>
</dbReference>
<dbReference type="KEGG" id="ahel:Q31a_12790"/>
<organism evidence="5 6">
    <name type="scientific">Aureliella helgolandensis</name>
    <dbReference type="NCBI Taxonomy" id="2527968"/>
    <lineage>
        <taxon>Bacteria</taxon>
        <taxon>Pseudomonadati</taxon>
        <taxon>Planctomycetota</taxon>
        <taxon>Planctomycetia</taxon>
        <taxon>Pirellulales</taxon>
        <taxon>Pirellulaceae</taxon>
        <taxon>Aureliella</taxon>
    </lineage>
</organism>
<dbReference type="GO" id="GO:0005524">
    <property type="term" value="F:ATP binding"/>
    <property type="evidence" value="ECO:0007669"/>
    <property type="project" value="UniProtKB-KW"/>
</dbReference>
<keyword evidence="3" id="KW-0067">ATP-binding</keyword>
<dbReference type="SUPFAM" id="SSF52540">
    <property type="entry name" value="P-loop containing nucleoside triphosphate hydrolases"/>
    <property type="match status" value="1"/>
</dbReference>
<dbReference type="Proteomes" id="UP000318017">
    <property type="component" value="Chromosome"/>
</dbReference>
<sequence length="568" mass="62663">MVMLEAGEILFKRGLLDSEQLGQLRAQAVGAGELINSAITQGMCEEEPALRALGEELGMDFVDLRNAEVDLELLKTFPQKLIYRHALFPLSRNDDSLTLATADPLDVYAIDEASAATGLTIVPVVAERAEIARLMKKHLGVGSETVEGLMAAREEDGEIQLLEDLETDGSELSEMAQEASVVRLVNEILVEAVDSRSSDVHIESQASGIKVRYRIDGILGDQPVPPEINRFQAAIISRLKIMAKLNIAEKRLPQDGRIKLKVHGREIDIRLSVIPMIHGESLVMRILDKGAMKFDLQGLGMDPYTHRLFSQLIRLPHGIVLVTGPTGSGKTTTLYSSLLEIRSPENKIITTEDPVEYQLDGINQIQVHSKIGLTFAASLRSILRHDPDVVLVGEIRDQETAENAIQASLTGHLVFSTLHTNDAAGAFTRIVDMGIEPFLVSSTVEGIMAQRLLRRLCPACKVAYTPSQEDLPDDFPWDKLAGQPMYHHAGCRTCRNVGYTGRMGIYELLVTNEDIKALAHERVSTWDIKQAALKAGMRTLRMDAWDKAIEGRTSVEEVLRVTKGDRLS</sequence>
<evidence type="ECO:0000256" key="2">
    <source>
        <dbReference type="ARBA" id="ARBA00022741"/>
    </source>
</evidence>